<organism evidence="1 2">
    <name type="scientific">Mycolicibacterium litorale</name>
    <dbReference type="NCBI Taxonomy" id="758802"/>
    <lineage>
        <taxon>Bacteria</taxon>
        <taxon>Bacillati</taxon>
        <taxon>Actinomycetota</taxon>
        <taxon>Actinomycetes</taxon>
        <taxon>Mycobacteriales</taxon>
        <taxon>Mycobacteriaceae</taxon>
        <taxon>Mycolicibacterium</taxon>
    </lineage>
</organism>
<sequence>MAWIVKVHPNFQQYLRPHMGGVRARESYRGHPWFDDSVELCEKCDQNPFDSRFEHRPLEFLPPDGRAGLSS</sequence>
<protein>
    <submittedName>
        <fullName evidence="1">Uncharacterized protein</fullName>
    </submittedName>
</protein>
<accession>A0A6S6NZW1</accession>
<gene>
    <name evidence="1" type="ORF">NIIDNTM18_06700</name>
</gene>
<dbReference type="EMBL" id="AP023287">
    <property type="protein sequence ID" value="BCI51392.1"/>
    <property type="molecule type" value="Genomic_DNA"/>
</dbReference>
<reference evidence="1 2" key="1">
    <citation type="submission" date="2020-07" db="EMBL/GenBank/DDBJ databases">
        <title>Complete genome sequence of Mycolicibacterium litorale like strain isolated from cardiac implantable electronic device infection.</title>
        <authorList>
            <person name="Fukano H."/>
            <person name="Miyama H."/>
            <person name="Hoshino Y."/>
        </authorList>
    </citation>
    <scope>NUCLEOTIDE SEQUENCE [LARGE SCALE GENOMIC DNA]</scope>
    <source>
        <strain evidence="1 2">NIIDNTM18</strain>
    </source>
</reference>
<name>A0A6S6NZW1_9MYCO</name>
<proteinExistence type="predicted"/>
<evidence type="ECO:0000313" key="2">
    <source>
        <dbReference type="Proteomes" id="UP000515734"/>
    </source>
</evidence>
<dbReference type="Proteomes" id="UP000515734">
    <property type="component" value="Chromosome"/>
</dbReference>
<evidence type="ECO:0000313" key="1">
    <source>
        <dbReference type="EMBL" id="BCI51392.1"/>
    </source>
</evidence>
<dbReference type="AlphaFoldDB" id="A0A6S6NZW1"/>